<keyword evidence="12" id="KW-1185">Reference proteome</keyword>
<evidence type="ECO:0000256" key="7">
    <source>
        <dbReference type="ARBA" id="ARBA00031630"/>
    </source>
</evidence>
<dbReference type="Proteomes" id="UP000078397">
    <property type="component" value="Unassembled WGS sequence"/>
</dbReference>
<gene>
    <name evidence="11" type="ORF">VFPPC_06680</name>
</gene>
<evidence type="ECO:0000313" key="11">
    <source>
        <dbReference type="EMBL" id="OAQ60551.1"/>
    </source>
</evidence>
<dbReference type="GO" id="GO:0009231">
    <property type="term" value="P:riboflavin biosynthetic process"/>
    <property type="evidence" value="ECO:0007669"/>
    <property type="project" value="UniProtKB-KW"/>
</dbReference>
<dbReference type="EMBL" id="LSBJ02000008">
    <property type="protein sequence ID" value="OAQ60551.1"/>
    <property type="molecule type" value="Genomic_DNA"/>
</dbReference>
<keyword evidence="5" id="KW-0686">Riboflavin biosynthesis</keyword>
<evidence type="ECO:0000313" key="12">
    <source>
        <dbReference type="Proteomes" id="UP000078397"/>
    </source>
</evidence>
<comment type="similarity">
    <text evidence="2">Belongs to the HTP reductase family.</text>
</comment>
<comment type="caution">
    <text evidence="11">The sequence shown here is derived from an EMBL/GenBank/DDBJ whole genome shotgun (WGS) entry which is preliminary data.</text>
</comment>
<dbReference type="GeneID" id="28849667"/>
<dbReference type="PANTHER" id="PTHR38011:SF11">
    <property type="entry name" value="2,5-DIAMINO-6-RIBOSYLAMINO-4(3H)-PYRIMIDINONE 5'-PHOSPHATE REDUCTASE"/>
    <property type="match status" value="1"/>
</dbReference>
<evidence type="ECO:0000256" key="2">
    <source>
        <dbReference type="ARBA" id="ARBA00009723"/>
    </source>
</evidence>
<accession>A0A179F5D1</accession>
<evidence type="ECO:0000256" key="4">
    <source>
        <dbReference type="ARBA" id="ARBA00015035"/>
    </source>
</evidence>
<dbReference type="OrthoDB" id="3192019at2759"/>
<evidence type="ECO:0000256" key="5">
    <source>
        <dbReference type="ARBA" id="ARBA00022619"/>
    </source>
</evidence>
<dbReference type="AlphaFoldDB" id="A0A179F5D1"/>
<evidence type="ECO:0000256" key="6">
    <source>
        <dbReference type="ARBA" id="ARBA00030073"/>
    </source>
</evidence>
<proteinExistence type="inferred from homology"/>
<comment type="catalytic activity">
    <reaction evidence="9">
        <text>2,5-diamino-6-(1-D-ribitylamino)pyrimidin-4(3H)-one 5'-phosphate + NADP(+) = 2,5-diamino-6-(1-D-ribosylamino)pyrimidin-4(3H)-one 5'-phosphate + NADPH + H(+)</text>
        <dbReference type="Rhea" id="RHEA:27278"/>
        <dbReference type="ChEBI" id="CHEBI:15378"/>
        <dbReference type="ChEBI" id="CHEBI:57783"/>
        <dbReference type="ChEBI" id="CHEBI:58349"/>
        <dbReference type="ChEBI" id="CHEBI:58890"/>
        <dbReference type="ChEBI" id="CHEBI:59545"/>
        <dbReference type="EC" id="1.1.1.302"/>
    </reaction>
</comment>
<reference evidence="11 12" key="1">
    <citation type="journal article" date="2016" name="PLoS Pathog.">
        <title>Biosynthesis of antibiotic leucinostatins in bio-control fungus Purpureocillium lilacinum and their inhibition on phytophthora revealed by genome mining.</title>
        <authorList>
            <person name="Wang G."/>
            <person name="Liu Z."/>
            <person name="Lin R."/>
            <person name="Li E."/>
            <person name="Mao Z."/>
            <person name="Ling J."/>
            <person name="Yang Y."/>
            <person name="Yin W.B."/>
            <person name="Xie B."/>
        </authorList>
    </citation>
    <scope>NUCLEOTIDE SEQUENCE [LARGE SCALE GENOMIC DNA]</scope>
    <source>
        <strain evidence="11">170</strain>
    </source>
</reference>
<comment type="catalytic activity">
    <reaction evidence="8">
        <text>2,5-diamino-6-(1-D-ribitylamino)pyrimidin-4(3H)-one 5'-phosphate + NAD(+) = 2,5-diamino-6-(1-D-ribosylamino)pyrimidin-4(3H)-one 5'-phosphate + NADH + H(+)</text>
        <dbReference type="Rhea" id="RHEA:27274"/>
        <dbReference type="ChEBI" id="CHEBI:15378"/>
        <dbReference type="ChEBI" id="CHEBI:57540"/>
        <dbReference type="ChEBI" id="CHEBI:57945"/>
        <dbReference type="ChEBI" id="CHEBI:58890"/>
        <dbReference type="ChEBI" id="CHEBI:59545"/>
        <dbReference type="EC" id="1.1.1.302"/>
    </reaction>
</comment>
<dbReference type="SUPFAM" id="SSF53597">
    <property type="entry name" value="Dihydrofolate reductase-like"/>
    <property type="match status" value="1"/>
</dbReference>
<dbReference type="EC" id="1.1.1.302" evidence="3"/>
<evidence type="ECO:0000259" key="10">
    <source>
        <dbReference type="Pfam" id="PF01872"/>
    </source>
</evidence>
<evidence type="ECO:0000256" key="1">
    <source>
        <dbReference type="ARBA" id="ARBA00003555"/>
    </source>
</evidence>
<organism evidence="11 12">
    <name type="scientific">Pochonia chlamydosporia 170</name>
    <dbReference type="NCBI Taxonomy" id="1380566"/>
    <lineage>
        <taxon>Eukaryota</taxon>
        <taxon>Fungi</taxon>
        <taxon>Dikarya</taxon>
        <taxon>Ascomycota</taxon>
        <taxon>Pezizomycotina</taxon>
        <taxon>Sordariomycetes</taxon>
        <taxon>Hypocreomycetidae</taxon>
        <taxon>Hypocreales</taxon>
        <taxon>Clavicipitaceae</taxon>
        <taxon>Pochonia</taxon>
    </lineage>
</organism>
<evidence type="ECO:0000256" key="9">
    <source>
        <dbReference type="ARBA" id="ARBA00049020"/>
    </source>
</evidence>
<dbReference type="RefSeq" id="XP_018138429.1">
    <property type="nucleotide sequence ID" value="XM_018285673.1"/>
</dbReference>
<evidence type="ECO:0000256" key="3">
    <source>
        <dbReference type="ARBA" id="ARBA00012851"/>
    </source>
</evidence>
<dbReference type="GO" id="GO:0008703">
    <property type="term" value="F:5-amino-6-(5-phosphoribosylamino)uracil reductase activity"/>
    <property type="evidence" value="ECO:0007669"/>
    <property type="project" value="InterPro"/>
</dbReference>
<dbReference type="InterPro" id="IPR050765">
    <property type="entry name" value="Riboflavin_Biosynth_HTPR"/>
</dbReference>
<comment type="function">
    <text evidence="1">Catalyzes an early step in riboflavin biosynthesis, the NADPH-dependent reduction of the ribose side chain of 2,5-diamino-6-ribosylamino-4(3H)-pyrimidinone 5'-phosphate, yielding 2,5-diamino-6-ribitylamino-4(3H)-pyrimidinone 5'-phosphate.</text>
</comment>
<dbReference type="PANTHER" id="PTHR38011">
    <property type="entry name" value="DIHYDROFOLATE REDUCTASE FAMILY PROTEIN (AFU_ORTHOLOGUE AFUA_8G06820)"/>
    <property type="match status" value="1"/>
</dbReference>
<dbReference type="Pfam" id="PF01872">
    <property type="entry name" value="RibD_C"/>
    <property type="match status" value="1"/>
</dbReference>
<dbReference type="Gene3D" id="3.40.430.10">
    <property type="entry name" value="Dihydrofolate Reductase, subunit A"/>
    <property type="match status" value="1"/>
</dbReference>
<dbReference type="KEGG" id="pchm:VFPPC_06680"/>
<feature type="domain" description="Bacterial bifunctional deaminase-reductase C-terminal" evidence="10">
    <location>
        <begin position="4"/>
        <end position="167"/>
    </location>
</feature>
<evidence type="ECO:0000256" key="8">
    <source>
        <dbReference type="ARBA" id="ARBA00047550"/>
    </source>
</evidence>
<dbReference type="InterPro" id="IPR024072">
    <property type="entry name" value="DHFR-like_dom_sf"/>
</dbReference>
<sequence length="182" mass="20213">MRRVRYNAAISLDGFIASPDGSTDWIVEDTSIDFDALYAQFDIYIMGRKTYEVVTSHGDFNPLGSKAKENVIVVSREMKQEEYPNITILQNGFIDTIRRLKSQDGKDIWFMGGGQLAAPLLEAGLIDTFEMAIMPAVLGKGIKMIAESDKTDKAGYSLDLTGLEKLDKSGIVILKYAVRYGK</sequence>
<name>A0A179F5D1_METCM</name>
<dbReference type="InterPro" id="IPR002734">
    <property type="entry name" value="RibDG_C"/>
</dbReference>
<protein>
    <recommendedName>
        <fullName evidence="4">2,5-diamino-6-ribosylamino-4(3H)-pyrimidinone 5'-phosphate reductase</fullName>
        <ecNumber evidence="3">1.1.1.302</ecNumber>
    </recommendedName>
    <alternativeName>
        <fullName evidence="7">2,5-diamino-6-(5-phospho-D-ribosylamino)pyrimidin-4(3H)-one reductase</fullName>
    </alternativeName>
    <alternativeName>
        <fullName evidence="6">2,5-diamino-6-ribitylamino-4(3H)-pyrimidinone 5'-phosphate synthase</fullName>
    </alternativeName>
</protein>
<dbReference type="STRING" id="1380566.A0A179F5D1"/>